<sequence length="736" mass="82918">MANFDVGSSSGSGDAAPTDSSSSSLNSLQDEELGRQIKTSWCRRPRAWRTAITSPLTATLRRAPTPPLRNASNIQTAHRRDSVLNEHRRRDIRVGAPVPLAYRPAAEDELGYMEALCESAVVAEDDLKWLNDHSSDDDGGAGAEAAAARPRSITALPESISTSLPAGQMDGDGDGDGNGMCFPYDVLLHILRGLPCRALAESRRVCRAWRSIVDTHKLLLPHFFPRGSFPGIFTRNYGSNNESSFFAPPVPARSEHLLRGSHDGPVFQCPLFRHHKFSMLHYCNGLLLLEKDGNCYVCNPATIRCAELPPPMKEGRWWYHEFMFLAFDPAVSPHYEVFLLPRYSEEKIQPNKEVEQKEMHVHVRGVDEQDKVVSVLMISSQTNQWASREFVPGRCAPGPLYHMVTAPHPRHVRIWKSVEYWQGSLYVHCQNNIVMILRNLNGLYDMAQLPGKAYDDKEYLGLSELLDRSILASYDGGVRYVALDKFQLHVWRLTESAAGQIGWMLEHVADLTPYNHKVQQFMEPRVSWEAVESNKALLSLFEQCNLKEFVDDEEDDQSDTIDNSDSGTTDNSDRDTKDDEEGIHEADGFDGTTDDGDSDGSSDDACDHEDEDGDEDEDEEGEFKSEDGLKNSWDSDEDNFIDLDESVAHLGDKEYGRYRIIGLHPHKEVVLFLTYSGVVAYHLDTSRMQYLGWWLVRNTHSNFNGIGAAFPYRPCYVDALPTTKLPSSFCVSYHRW</sequence>
<protein>
    <submittedName>
        <fullName evidence="2">Uncharacterized protein</fullName>
    </submittedName>
</protein>
<feature type="compositionally biased region" description="Acidic residues" evidence="1">
    <location>
        <begin position="592"/>
        <end position="621"/>
    </location>
</feature>
<feature type="region of interest" description="Disordered" evidence="1">
    <location>
        <begin position="132"/>
        <end position="172"/>
    </location>
</feature>
<dbReference type="PANTHER" id="PTHR34591">
    <property type="entry name" value="OS03G0653100 PROTEIN-RELATED"/>
    <property type="match status" value="1"/>
</dbReference>
<feature type="region of interest" description="Disordered" evidence="1">
    <location>
        <begin position="61"/>
        <end position="80"/>
    </location>
</feature>
<feature type="compositionally biased region" description="Low complexity" evidence="1">
    <location>
        <begin position="560"/>
        <end position="570"/>
    </location>
</feature>
<dbReference type="InterPro" id="IPR036047">
    <property type="entry name" value="F-box-like_dom_sf"/>
</dbReference>
<evidence type="ECO:0000313" key="2">
    <source>
        <dbReference type="EnsemblPlants" id="EMT03602"/>
    </source>
</evidence>
<dbReference type="Pfam" id="PF00646">
    <property type="entry name" value="F-box"/>
    <property type="match status" value="1"/>
</dbReference>
<dbReference type="PANTHER" id="PTHR34591:SF33">
    <property type="entry name" value="F-BOX DOMAIN-CONTAINING PROTEIN"/>
    <property type="match status" value="1"/>
</dbReference>
<evidence type="ECO:0000256" key="1">
    <source>
        <dbReference type="SAM" id="MobiDB-lite"/>
    </source>
</evidence>
<name>R7W5B7_AEGTA</name>
<dbReference type="EnsemblPlants" id="EMT03602">
    <property type="protein sequence ID" value="EMT03602"/>
    <property type="gene ID" value="F775_13722"/>
</dbReference>
<dbReference type="InterPro" id="IPR013187">
    <property type="entry name" value="F-box-assoc_dom_typ3"/>
</dbReference>
<dbReference type="InterPro" id="IPR001810">
    <property type="entry name" value="F-box_dom"/>
</dbReference>
<feature type="compositionally biased region" description="Basic and acidic residues" evidence="1">
    <location>
        <begin position="571"/>
        <end position="587"/>
    </location>
</feature>
<accession>R7W5B7</accession>
<dbReference type="SMART" id="SM00256">
    <property type="entry name" value="FBOX"/>
    <property type="match status" value="1"/>
</dbReference>
<feature type="region of interest" description="Disordered" evidence="1">
    <location>
        <begin position="1"/>
        <end position="31"/>
    </location>
</feature>
<feature type="compositionally biased region" description="Low complexity" evidence="1">
    <location>
        <begin position="8"/>
        <end position="28"/>
    </location>
</feature>
<feature type="compositionally biased region" description="Acidic residues" evidence="1">
    <location>
        <begin position="550"/>
        <end position="559"/>
    </location>
</feature>
<proteinExistence type="predicted"/>
<reference evidence="2" key="1">
    <citation type="submission" date="2015-06" db="UniProtKB">
        <authorList>
            <consortium name="EnsemblPlants"/>
        </authorList>
    </citation>
    <scope>IDENTIFICATION</scope>
</reference>
<dbReference type="Gene3D" id="1.20.1280.50">
    <property type="match status" value="1"/>
</dbReference>
<dbReference type="SUPFAM" id="SSF81383">
    <property type="entry name" value="F-box domain"/>
    <property type="match status" value="1"/>
</dbReference>
<dbReference type="AlphaFoldDB" id="R7W5B7"/>
<dbReference type="Pfam" id="PF08268">
    <property type="entry name" value="FBA_3"/>
    <property type="match status" value="1"/>
</dbReference>
<organism evidence="2">
    <name type="scientific">Aegilops tauschii</name>
    <name type="common">Tausch's goatgrass</name>
    <name type="synonym">Aegilops squarrosa</name>
    <dbReference type="NCBI Taxonomy" id="37682"/>
    <lineage>
        <taxon>Eukaryota</taxon>
        <taxon>Viridiplantae</taxon>
        <taxon>Streptophyta</taxon>
        <taxon>Embryophyta</taxon>
        <taxon>Tracheophyta</taxon>
        <taxon>Spermatophyta</taxon>
        <taxon>Magnoliopsida</taxon>
        <taxon>Liliopsida</taxon>
        <taxon>Poales</taxon>
        <taxon>Poaceae</taxon>
        <taxon>BOP clade</taxon>
        <taxon>Pooideae</taxon>
        <taxon>Triticodae</taxon>
        <taxon>Triticeae</taxon>
        <taxon>Triticinae</taxon>
        <taxon>Aegilops</taxon>
    </lineage>
</organism>
<feature type="region of interest" description="Disordered" evidence="1">
    <location>
        <begin position="549"/>
        <end position="636"/>
    </location>
</feature>